<dbReference type="Proteomes" id="UP000652761">
    <property type="component" value="Unassembled WGS sequence"/>
</dbReference>
<dbReference type="SUPFAM" id="SSF101148">
    <property type="entry name" value="Plant invertase/pectin methylesterase inhibitor"/>
    <property type="match status" value="1"/>
</dbReference>
<name>A0A843XFY2_COLES</name>
<organism evidence="9 10">
    <name type="scientific">Colocasia esculenta</name>
    <name type="common">Wild taro</name>
    <name type="synonym">Arum esculentum</name>
    <dbReference type="NCBI Taxonomy" id="4460"/>
    <lineage>
        <taxon>Eukaryota</taxon>
        <taxon>Viridiplantae</taxon>
        <taxon>Streptophyta</taxon>
        <taxon>Embryophyta</taxon>
        <taxon>Tracheophyta</taxon>
        <taxon>Spermatophyta</taxon>
        <taxon>Magnoliopsida</taxon>
        <taxon>Liliopsida</taxon>
        <taxon>Araceae</taxon>
        <taxon>Aroideae</taxon>
        <taxon>Colocasieae</taxon>
        <taxon>Colocasia</taxon>
    </lineage>
</organism>
<accession>A0A843XFY2</accession>
<feature type="active site" evidence="6">
    <location>
        <position position="406"/>
    </location>
</feature>
<dbReference type="Gene3D" id="1.20.140.40">
    <property type="entry name" value="Invertase/pectin methylesterase inhibitor family protein"/>
    <property type="match status" value="1"/>
</dbReference>
<dbReference type="InterPro" id="IPR012334">
    <property type="entry name" value="Pectin_lyas_fold"/>
</dbReference>
<dbReference type="Gene3D" id="2.160.20.10">
    <property type="entry name" value="Single-stranded right-handed beta-helix, Pectin lyase-like"/>
    <property type="match status" value="1"/>
</dbReference>
<dbReference type="CDD" id="cd15799">
    <property type="entry name" value="PMEI-like_4"/>
    <property type="match status" value="1"/>
</dbReference>
<dbReference type="Pfam" id="PF04043">
    <property type="entry name" value="PMEI"/>
    <property type="match status" value="1"/>
</dbReference>
<dbReference type="Pfam" id="PF01095">
    <property type="entry name" value="Pectinesterase"/>
    <property type="match status" value="1"/>
</dbReference>
<dbReference type="FunFam" id="2.160.20.10:FF:000001">
    <property type="entry name" value="Pectinesterase"/>
    <property type="match status" value="1"/>
</dbReference>
<evidence type="ECO:0000256" key="5">
    <source>
        <dbReference type="ARBA" id="ARBA00023085"/>
    </source>
</evidence>
<dbReference type="GO" id="GO:0030599">
    <property type="term" value="F:pectinesterase activity"/>
    <property type="evidence" value="ECO:0007669"/>
    <property type="project" value="UniProtKB-UniRule"/>
</dbReference>
<evidence type="ECO:0000256" key="6">
    <source>
        <dbReference type="PROSITE-ProRule" id="PRU10040"/>
    </source>
</evidence>
<dbReference type="SUPFAM" id="SSF51126">
    <property type="entry name" value="Pectin lyase-like"/>
    <property type="match status" value="1"/>
</dbReference>
<dbReference type="AlphaFoldDB" id="A0A843XFY2"/>
<comment type="caution">
    <text evidence="9">The sequence shown here is derived from an EMBL/GenBank/DDBJ whole genome shotgun (WGS) entry which is preliminary data.</text>
</comment>
<proteinExistence type="inferred from homology"/>
<comment type="similarity">
    <text evidence="2">In the N-terminal section; belongs to the PMEI family.</text>
</comment>
<dbReference type="InterPro" id="IPR011050">
    <property type="entry name" value="Pectin_lyase_fold/virulence"/>
</dbReference>
<evidence type="ECO:0000256" key="7">
    <source>
        <dbReference type="RuleBase" id="RU000589"/>
    </source>
</evidence>
<keyword evidence="4 7" id="KW-0378">Hydrolase</keyword>
<dbReference type="GO" id="GO:0042545">
    <property type="term" value="P:cell wall modification"/>
    <property type="evidence" value="ECO:0007669"/>
    <property type="project" value="UniProtKB-UniRule"/>
</dbReference>
<evidence type="ECO:0000259" key="8">
    <source>
        <dbReference type="SMART" id="SM00856"/>
    </source>
</evidence>
<dbReference type="PANTHER" id="PTHR31707">
    <property type="entry name" value="PECTINESTERASE"/>
    <property type="match status" value="1"/>
</dbReference>
<evidence type="ECO:0000313" key="9">
    <source>
        <dbReference type="EMBL" id="MQM18226.1"/>
    </source>
</evidence>
<feature type="domain" description="Pectinesterase inhibitor" evidence="8">
    <location>
        <begin position="39"/>
        <end position="210"/>
    </location>
</feature>
<feature type="chain" id="PRO_5033107694" description="Pectinesterase" evidence="7">
    <location>
        <begin position="25"/>
        <end position="559"/>
    </location>
</feature>
<comment type="catalytic activity">
    <reaction evidence="7">
        <text>[(1-&gt;4)-alpha-D-galacturonosyl methyl ester](n) + n H2O = [(1-&gt;4)-alpha-D-galacturonosyl](n) + n methanol + n H(+)</text>
        <dbReference type="Rhea" id="RHEA:22380"/>
        <dbReference type="Rhea" id="RHEA-COMP:14570"/>
        <dbReference type="Rhea" id="RHEA-COMP:14573"/>
        <dbReference type="ChEBI" id="CHEBI:15377"/>
        <dbReference type="ChEBI" id="CHEBI:15378"/>
        <dbReference type="ChEBI" id="CHEBI:17790"/>
        <dbReference type="ChEBI" id="CHEBI:140522"/>
        <dbReference type="ChEBI" id="CHEBI:140523"/>
        <dbReference type="EC" id="3.1.1.11"/>
    </reaction>
</comment>
<dbReference type="UniPathway" id="UPA00545">
    <property type="reaction ID" value="UER00823"/>
</dbReference>
<dbReference type="EC" id="3.1.1.11" evidence="7"/>
<protein>
    <recommendedName>
        <fullName evidence="7">Pectinesterase</fullName>
        <ecNumber evidence="7">3.1.1.11</ecNumber>
    </recommendedName>
</protein>
<keyword evidence="7" id="KW-0732">Signal</keyword>
<dbReference type="GO" id="GO:0045490">
    <property type="term" value="P:pectin catabolic process"/>
    <property type="evidence" value="ECO:0007669"/>
    <property type="project" value="UniProtKB-UniRule"/>
</dbReference>
<evidence type="ECO:0000313" key="10">
    <source>
        <dbReference type="Proteomes" id="UP000652761"/>
    </source>
</evidence>
<gene>
    <name evidence="9" type="ORF">Taro_051214</name>
</gene>
<dbReference type="PROSITE" id="PS00503">
    <property type="entry name" value="PECTINESTERASE_2"/>
    <property type="match status" value="1"/>
</dbReference>
<comment type="pathway">
    <text evidence="1 7">Glycan metabolism; pectin degradation; 2-dehydro-3-deoxy-D-gluconate from pectin: step 1/5.</text>
</comment>
<dbReference type="InterPro" id="IPR035513">
    <property type="entry name" value="Invertase/methylesterase_inhib"/>
</dbReference>
<reference evidence="9" key="1">
    <citation type="submission" date="2017-07" db="EMBL/GenBank/DDBJ databases">
        <title>Taro Niue Genome Assembly and Annotation.</title>
        <authorList>
            <person name="Atibalentja N."/>
            <person name="Keating K."/>
            <person name="Fields C.J."/>
        </authorList>
    </citation>
    <scope>NUCLEOTIDE SEQUENCE</scope>
    <source>
        <strain evidence="9">Niue_2</strain>
        <tissue evidence="9">Leaf</tissue>
    </source>
</reference>
<dbReference type="InterPro" id="IPR033131">
    <property type="entry name" value="Pectinesterase_Asp_AS"/>
</dbReference>
<dbReference type="SMART" id="SM00856">
    <property type="entry name" value="PMEI"/>
    <property type="match status" value="1"/>
</dbReference>
<dbReference type="NCBIfam" id="TIGR01614">
    <property type="entry name" value="PME_inhib"/>
    <property type="match status" value="1"/>
</dbReference>
<evidence type="ECO:0000256" key="2">
    <source>
        <dbReference type="ARBA" id="ARBA00006027"/>
    </source>
</evidence>
<dbReference type="InterPro" id="IPR006501">
    <property type="entry name" value="Pectinesterase_inhib_dom"/>
</dbReference>
<comment type="similarity">
    <text evidence="3">In the C-terminal section; belongs to the pectinesterase family.</text>
</comment>
<evidence type="ECO:0000256" key="3">
    <source>
        <dbReference type="ARBA" id="ARBA00007786"/>
    </source>
</evidence>
<dbReference type="OrthoDB" id="2019149at2759"/>
<evidence type="ECO:0000256" key="1">
    <source>
        <dbReference type="ARBA" id="ARBA00005184"/>
    </source>
</evidence>
<sequence length="559" mass="62627">MEAFANSFSLIFFLFFLLPPALEAFTTINLSPRHEWGTFESSLVQQACYRTRDVEACLSRLHKECGPEEHRGPFSILHAAMKTTINEALRAIELVSRFTSVHGANYSSLSVELRTAGLRAFHEQTALHDCIELLDLSVQELAWSVEEVEKMRGSPNDARRHGNVMAWMSAALGNQDTCLEGFEGTDGHLRDHIKGGVTQVTQLLTNVLGMYKRMHSLAPLTSLRNGTSYREALGFPDWMSPEEKAAVSLEPRRRRPDVVVAHDGSGDYRSIMEAVNKAPDHSAGLYVIYVKRGVYEEHVEVKRKKTRIALVGDGMGKTVITGSRSIMHGWTTFRTATMAVTGMGFIASDMTIRNTAGPQNHQAVALRVDSDCSAFYRCSIEGYQDTLYAHSSRQFYRDCNIYGTIDFIFGNGNIVIQHSQIIARQPLPFQKVTITAQGRKSSDSSTGFTIHGCSVLARFPTYLGRPWKQFSTTVFMQTYLDAQVQPAGWLEWNGDFALRTLFYGEYGNYGPGSSTSGRVNWPGYHILDRATAERFTVRNFIRGQFWLPSTGVRYVPGLF</sequence>
<feature type="signal peptide" evidence="7">
    <location>
        <begin position="1"/>
        <end position="24"/>
    </location>
</feature>
<keyword evidence="10" id="KW-1185">Reference proteome</keyword>
<keyword evidence="5 7" id="KW-0063">Aspartyl esterase</keyword>
<dbReference type="EMBL" id="NMUH01008047">
    <property type="protein sequence ID" value="MQM18226.1"/>
    <property type="molecule type" value="Genomic_DNA"/>
</dbReference>
<dbReference type="GO" id="GO:0004857">
    <property type="term" value="F:enzyme inhibitor activity"/>
    <property type="evidence" value="ECO:0007669"/>
    <property type="project" value="InterPro"/>
</dbReference>
<dbReference type="InterPro" id="IPR000070">
    <property type="entry name" value="Pectinesterase_cat"/>
</dbReference>
<evidence type="ECO:0000256" key="4">
    <source>
        <dbReference type="ARBA" id="ARBA00022801"/>
    </source>
</evidence>